<sequence>MTWVNQTLQGVPISGSMVRNWLEAVRRRVGLRYALMLDSSLREYASEFGIAPSRWL</sequence>
<reference evidence="2" key="1">
    <citation type="submission" date="2022-09" db="EMBL/GenBank/DDBJ databases">
        <title>Complete genome sequence of Vulcanisaeta souniana.</title>
        <authorList>
            <person name="Kato S."/>
            <person name="Itoh T."/>
            <person name="Ohkuma M."/>
        </authorList>
    </citation>
    <scope>NUCLEOTIDE SEQUENCE [LARGE SCALE GENOMIC DNA]</scope>
    <source>
        <strain evidence="2">JCM 11219</strain>
    </source>
</reference>
<evidence type="ECO:0000313" key="2">
    <source>
        <dbReference type="Proteomes" id="UP001060771"/>
    </source>
</evidence>
<gene>
    <name evidence="1" type="ORF">Vsou_02870</name>
</gene>
<protein>
    <submittedName>
        <fullName evidence="1">Uncharacterized protein</fullName>
    </submittedName>
</protein>
<accession>A0ABN6SP95</accession>
<name>A0ABN6SP95_9CREN</name>
<keyword evidence="2" id="KW-1185">Reference proteome</keyword>
<dbReference type="Proteomes" id="UP001060771">
    <property type="component" value="Chromosome"/>
</dbReference>
<evidence type="ECO:0000313" key="1">
    <source>
        <dbReference type="EMBL" id="BDR91194.1"/>
    </source>
</evidence>
<dbReference type="EMBL" id="AP026830">
    <property type="protein sequence ID" value="BDR91194.1"/>
    <property type="molecule type" value="Genomic_DNA"/>
</dbReference>
<organism evidence="1 2">
    <name type="scientific">Vulcanisaeta souniana JCM 11219</name>
    <dbReference type="NCBI Taxonomy" id="1293586"/>
    <lineage>
        <taxon>Archaea</taxon>
        <taxon>Thermoproteota</taxon>
        <taxon>Thermoprotei</taxon>
        <taxon>Thermoproteales</taxon>
        <taxon>Thermoproteaceae</taxon>
        <taxon>Vulcanisaeta</taxon>
    </lineage>
</organism>
<proteinExistence type="predicted"/>